<organism evidence="1 2">
    <name type="scientific">Pistacia atlantica</name>
    <dbReference type="NCBI Taxonomy" id="434234"/>
    <lineage>
        <taxon>Eukaryota</taxon>
        <taxon>Viridiplantae</taxon>
        <taxon>Streptophyta</taxon>
        <taxon>Embryophyta</taxon>
        <taxon>Tracheophyta</taxon>
        <taxon>Spermatophyta</taxon>
        <taxon>Magnoliopsida</taxon>
        <taxon>eudicotyledons</taxon>
        <taxon>Gunneridae</taxon>
        <taxon>Pentapetalae</taxon>
        <taxon>rosids</taxon>
        <taxon>malvids</taxon>
        <taxon>Sapindales</taxon>
        <taxon>Anacardiaceae</taxon>
        <taxon>Pistacia</taxon>
    </lineage>
</organism>
<keyword evidence="2" id="KW-1185">Reference proteome</keyword>
<gene>
    <name evidence="1" type="ORF">Patl1_23529</name>
</gene>
<dbReference type="Proteomes" id="UP001164250">
    <property type="component" value="Chromosome 13"/>
</dbReference>
<name>A0ACC0ZYA0_9ROSI</name>
<comment type="caution">
    <text evidence="1">The sequence shown here is derived from an EMBL/GenBank/DDBJ whole genome shotgun (WGS) entry which is preliminary data.</text>
</comment>
<dbReference type="EMBL" id="CM047909">
    <property type="protein sequence ID" value="KAJ0078763.1"/>
    <property type="molecule type" value="Genomic_DNA"/>
</dbReference>
<accession>A0ACC0ZYA0</accession>
<proteinExistence type="predicted"/>
<reference evidence="2" key="1">
    <citation type="journal article" date="2023" name="G3 (Bethesda)">
        <title>Genome assembly and association tests identify interacting loci associated with vigor, precocity, and sex in interspecific pistachio rootstocks.</title>
        <authorList>
            <person name="Palmer W."/>
            <person name="Jacygrad E."/>
            <person name="Sagayaradj S."/>
            <person name="Cavanaugh K."/>
            <person name="Han R."/>
            <person name="Bertier L."/>
            <person name="Beede B."/>
            <person name="Kafkas S."/>
            <person name="Golino D."/>
            <person name="Preece J."/>
            <person name="Michelmore R."/>
        </authorList>
    </citation>
    <scope>NUCLEOTIDE SEQUENCE [LARGE SCALE GENOMIC DNA]</scope>
</reference>
<evidence type="ECO:0000313" key="1">
    <source>
        <dbReference type="EMBL" id="KAJ0078763.1"/>
    </source>
</evidence>
<evidence type="ECO:0000313" key="2">
    <source>
        <dbReference type="Proteomes" id="UP001164250"/>
    </source>
</evidence>
<protein>
    <submittedName>
        <fullName evidence="1">Uncharacterized protein</fullName>
    </submittedName>
</protein>
<sequence>MIVLPAGCYHRFTLDTNNYIKVPVLYISMQFQFVACVLANSTTFYLNTSPLIRKILSTLGI</sequence>